<sequence length="332" mass="37421">MQKLREQCLGKEAFSPEVLEWIQRENLWNLWVPKTYGGLEMPFSEGLLRLKELAEIDGSLGWTVTLCSGANYFIGNLRPEAAENIFLNVQKPVCFGGSGGAFGTAEKSGDHYMISGKWRYATGAPYLTHFTLNARITDNQKELTNPDGSTVIRSFLVPAKEVKIIKDWDTMGLKATATHSFELNNVRVHSKHSFLYNEFYLPQPVFKINFSLFADLTLWVNYVGMAAHYFKAATQITKPEKTSGLEKAIFEAEQNISAYAREIEEITTSTSNFSEEYIQGIHSTAALSVEEISQAIIKIHPHLGVKGCSKISEINQVFRDYFTATQHHIFTK</sequence>
<dbReference type="STRING" id="390640.SAMN04488034_10346"/>
<dbReference type="InterPro" id="IPR050741">
    <property type="entry name" value="Acyl-CoA_dehydrogenase"/>
</dbReference>
<dbReference type="PANTHER" id="PTHR48083:SF5">
    <property type="entry name" value="NRGC PROTEIN"/>
    <property type="match status" value="1"/>
</dbReference>
<evidence type="ECO:0000256" key="1">
    <source>
        <dbReference type="ARBA" id="ARBA00023002"/>
    </source>
</evidence>
<proteinExistence type="predicted"/>
<reference evidence="2 3" key="1">
    <citation type="submission" date="2016-10" db="EMBL/GenBank/DDBJ databases">
        <authorList>
            <person name="de Groot N.N."/>
        </authorList>
    </citation>
    <scope>NUCLEOTIDE SEQUENCE [LARGE SCALE GENOMIC DNA]</scope>
    <source>
        <strain evidence="2 3">DSM 23553</strain>
    </source>
</reference>
<dbReference type="Gene3D" id="1.10.540.10">
    <property type="entry name" value="Acyl-CoA dehydrogenase/oxidase, N-terminal domain"/>
    <property type="match status" value="1"/>
</dbReference>
<accession>A0A1H5MR86</accession>
<keyword evidence="1" id="KW-0560">Oxidoreductase</keyword>
<evidence type="ECO:0000313" key="3">
    <source>
        <dbReference type="Proteomes" id="UP000199448"/>
    </source>
</evidence>
<dbReference type="InterPro" id="IPR046373">
    <property type="entry name" value="Acyl-CoA_Oxase/DH_mid-dom_sf"/>
</dbReference>
<gene>
    <name evidence="2" type="ORF">SAMN04488034_10346</name>
</gene>
<dbReference type="Gene3D" id="2.40.110.10">
    <property type="entry name" value="Butyryl-CoA Dehydrogenase, subunit A, domain 2"/>
    <property type="match status" value="1"/>
</dbReference>
<dbReference type="EMBL" id="FNUG01000003">
    <property type="protein sequence ID" value="SEE91670.1"/>
    <property type="molecule type" value="Genomic_DNA"/>
</dbReference>
<evidence type="ECO:0000313" key="2">
    <source>
        <dbReference type="EMBL" id="SEE91670.1"/>
    </source>
</evidence>
<dbReference type="InterPro" id="IPR037069">
    <property type="entry name" value="AcylCoA_DH/ox_N_sf"/>
</dbReference>
<evidence type="ECO:0008006" key="4">
    <source>
        <dbReference type="Google" id="ProtNLM"/>
    </source>
</evidence>
<dbReference type="SUPFAM" id="SSF56645">
    <property type="entry name" value="Acyl-CoA dehydrogenase NM domain-like"/>
    <property type="match status" value="1"/>
</dbReference>
<dbReference type="InterPro" id="IPR009100">
    <property type="entry name" value="AcylCoA_DH/oxidase_NM_dom_sf"/>
</dbReference>
<dbReference type="RefSeq" id="WP_093113269.1">
    <property type="nucleotide sequence ID" value="NZ_FNGG01000003.1"/>
</dbReference>
<dbReference type="GO" id="GO:0003995">
    <property type="term" value="F:acyl-CoA dehydrogenase activity"/>
    <property type="evidence" value="ECO:0007669"/>
    <property type="project" value="TreeGrafter"/>
</dbReference>
<name>A0A1H5MR86_9FLAO</name>
<protein>
    <recommendedName>
        <fullName evidence="4">Acyl-CoA dehydrogenase</fullName>
    </recommendedName>
</protein>
<dbReference type="OrthoDB" id="1170793at2"/>
<dbReference type="GO" id="GO:0033539">
    <property type="term" value="P:fatty acid beta-oxidation using acyl-CoA dehydrogenase"/>
    <property type="evidence" value="ECO:0007669"/>
    <property type="project" value="TreeGrafter"/>
</dbReference>
<organism evidence="2 3">
    <name type="scientific">Salinimicrobium catena</name>
    <dbReference type="NCBI Taxonomy" id="390640"/>
    <lineage>
        <taxon>Bacteria</taxon>
        <taxon>Pseudomonadati</taxon>
        <taxon>Bacteroidota</taxon>
        <taxon>Flavobacteriia</taxon>
        <taxon>Flavobacteriales</taxon>
        <taxon>Flavobacteriaceae</taxon>
        <taxon>Salinimicrobium</taxon>
    </lineage>
</organism>
<dbReference type="PANTHER" id="PTHR48083">
    <property type="entry name" value="MEDIUM-CHAIN SPECIFIC ACYL-COA DEHYDROGENASE, MITOCHONDRIAL-RELATED"/>
    <property type="match status" value="1"/>
</dbReference>
<dbReference type="AlphaFoldDB" id="A0A1H5MR86"/>
<keyword evidence="3" id="KW-1185">Reference proteome</keyword>
<dbReference type="Proteomes" id="UP000199448">
    <property type="component" value="Unassembled WGS sequence"/>
</dbReference>
<dbReference type="GO" id="GO:0005737">
    <property type="term" value="C:cytoplasm"/>
    <property type="evidence" value="ECO:0007669"/>
    <property type="project" value="TreeGrafter"/>
</dbReference>
<dbReference type="GO" id="GO:0050660">
    <property type="term" value="F:flavin adenine dinucleotide binding"/>
    <property type="evidence" value="ECO:0007669"/>
    <property type="project" value="InterPro"/>
</dbReference>